<dbReference type="InterPro" id="IPR036509">
    <property type="entry name" value="Met_Sox_Rdtase_MsrA_sf"/>
</dbReference>
<organism evidence="8 9">
    <name type="scientific">Vulcanimicrobium alpinum</name>
    <dbReference type="NCBI Taxonomy" id="3016050"/>
    <lineage>
        <taxon>Bacteria</taxon>
        <taxon>Bacillati</taxon>
        <taxon>Vulcanimicrobiota</taxon>
        <taxon>Vulcanimicrobiia</taxon>
        <taxon>Vulcanimicrobiales</taxon>
        <taxon>Vulcanimicrobiaceae</taxon>
        <taxon>Vulcanimicrobium</taxon>
    </lineage>
</organism>
<dbReference type="PANTHER" id="PTHR43774:SF1">
    <property type="entry name" value="PEPTIDE METHIONINE SULFOXIDE REDUCTASE MSRA 2"/>
    <property type="match status" value="1"/>
</dbReference>
<dbReference type="Gene3D" id="3.30.1060.10">
    <property type="entry name" value="Peptide methionine sulphoxide reductase MsrA"/>
    <property type="match status" value="1"/>
</dbReference>
<feature type="active site" evidence="5">
    <location>
        <position position="38"/>
    </location>
</feature>
<feature type="domain" description="Peptide methionine sulphoxide reductase MsrA" evidence="7">
    <location>
        <begin position="31"/>
        <end position="183"/>
    </location>
</feature>
<dbReference type="GO" id="GO:0008113">
    <property type="term" value="F:peptide-methionine (S)-S-oxide reductase activity"/>
    <property type="evidence" value="ECO:0007669"/>
    <property type="project" value="UniProtKB-UniRule"/>
</dbReference>
<dbReference type="PANTHER" id="PTHR43774">
    <property type="entry name" value="PEPTIDE METHIONINE SULFOXIDE REDUCTASE"/>
    <property type="match status" value="1"/>
</dbReference>
<protein>
    <recommendedName>
        <fullName evidence="5">Peptide methionine sulfoxide reductase MsrA</fullName>
        <shortName evidence="5">Protein-methionine-S-oxide reductase</shortName>
        <ecNumber evidence="5">1.8.4.11</ecNumber>
    </recommendedName>
    <alternativeName>
        <fullName evidence="5">Peptide-methionine (S)-S-oxide reductase</fullName>
        <shortName evidence="5">Peptide Met(O) reductase</shortName>
    </alternativeName>
</protein>
<evidence type="ECO:0000256" key="2">
    <source>
        <dbReference type="ARBA" id="ARBA00023002"/>
    </source>
</evidence>
<evidence type="ECO:0000256" key="3">
    <source>
        <dbReference type="ARBA" id="ARBA00047806"/>
    </source>
</evidence>
<proteinExistence type="inferred from homology"/>
<dbReference type="HAMAP" id="MF_01401">
    <property type="entry name" value="MsrA"/>
    <property type="match status" value="1"/>
</dbReference>
<evidence type="ECO:0000256" key="5">
    <source>
        <dbReference type="HAMAP-Rule" id="MF_01401"/>
    </source>
</evidence>
<dbReference type="InterPro" id="IPR002569">
    <property type="entry name" value="Met_Sox_Rdtase_MsrA_dom"/>
</dbReference>
<feature type="signal peptide" evidence="6">
    <location>
        <begin position="1"/>
        <end position="23"/>
    </location>
</feature>
<dbReference type="EC" id="1.8.4.11" evidence="5"/>
<comment type="catalytic activity">
    <reaction evidence="3 5">
        <text>L-methionyl-[protein] + [thioredoxin]-disulfide + H2O = L-methionyl-(S)-S-oxide-[protein] + [thioredoxin]-dithiol</text>
        <dbReference type="Rhea" id="RHEA:14217"/>
        <dbReference type="Rhea" id="RHEA-COMP:10698"/>
        <dbReference type="Rhea" id="RHEA-COMP:10700"/>
        <dbReference type="Rhea" id="RHEA-COMP:12313"/>
        <dbReference type="Rhea" id="RHEA-COMP:12315"/>
        <dbReference type="ChEBI" id="CHEBI:15377"/>
        <dbReference type="ChEBI" id="CHEBI:16044"/>
        <dbReference type="ChEBI" id="CHEBI:29950"/>
        <dbReference type="ChEBI" id="CHEBI:44120"/>
        <dbReference type="ChEBI" id="CHEBI:50058"/>
        <dbReference type="EC" id="1.8.4.11"/>
    </reaction>
</comment>
<evidence type="ECO:0000256" key="6">
    <source>
        <dbReference type="SAM" id="SignalP"/>
    </source>
</evidence>
<evidence type="ECO:0000256" key="4">
    <source>
        <dbReference type="ARBA" id="ARBA00048782"/>
    </source>
</evidence>
<feature type="chain" id="PRO_5042832798" description="Peptide methionine sulfoxide reductase MsrA" evidence="6">
    <location>
        <begin position="24"/>
        <end position="215"/>
    </location>
</feature>
<evidence type="ECO:0000256" key="1">
    <source>
        <dbReference type="ARBA" id="ARBA00005591"/>
    </source>
</evidence>
<evidence type="ECO:0000313" key="8">
    <source>
        <dbReference type="EMBL" id="BDE05582.1"/>
    </source>
</evidence>
<reference evidence="8 9" key="1">
    <citation type="journal article" date="2022" name="ISME Commun">
        <title>Vulcanimicrobium alpinus gen. nov. sp. nov., the first cultivated representative of the candidate phylum 'Eremiobacterota', is a metabolically versatile aerobic anoxygenic phototroph.</title>
        <authorList>
            <person name="Yabe S."/>
            <person name="Muto K."/>
            <person name="Abe K."/>
            <person name="Yokota A."/>
            <person name="Staudigel H."/>
            <person name="Tebo B.M."/>
        </authorList>
    </citation>
    <scope>NUCLEOTIDE SEQUENCE [LARGE SCALE GENOMIC DNA]</scope>
    <source>
        <strain evidence="8 9">WC8-2</strain>
    </source>
</reference>
<name>A0AAN1XU21_UNVUL</name>
<accession>A0AAN1XU21</accession>
<dbReference type="SUPFAM" id="SSF55068">
    <property type="entry name" value="Peptide methionine sulfoxide reductase"/>
    <property type="match status" value="1"/>
</dbReference>
<dbReference type="NCBIfam" id="TIGR00401">
    <property type="entry name" value="msrA"/>
    <property type="match status" value="1"/>
</dbReference>
<sequence>MITRFAALLAALSVLAAPVAAVAAPPVHTEKAVLAGGCFWGMEAVFESLRGVTSVVSGFSGGNAMTAHYEIVSTGMTGHAESVEITYDPAQISYAQLLDVYFAVAHDPTELNRQGPDDGPQYRSSIFYTSDEQRRVAEQTIKKLTDEKTFRAPIVTKVVKFTAFYPAESYHQHFAERNPDNGYIVFNDKPKLEALRKRYPQLLKANAVALRLTKS</sequence>
<dbReference type="Proteomes" id="UP001317532">
    <property type="component" value="Chromosome"/>
</dbReference>
<dbReference type="RefSeq" id="WP_317996611.1">
    <property type="nucleotide sequence ID" value="NZ_AP025523.1"/>
</dbReference>
<gene>
    <name evidence="8" type="primary">msrA_1</name>
    <name evidence="5" type="synonym">msrA</name>
    <name evidence="8" type="ORF">WPS_08580</name>
</gene>
<comment type="similarity">
    <text evidence="1 5">Belongs to the MsrA Met sulfoxide reductase family.</text>
</comment>
<keyword evidence="2 5" id="KW-0560">Oxidoreductase</keyword>
<comment type="catalytic activity">
    <reaction evidence="4 5">
        <text>[thioredoxin]-disulfide + L-methionine + H2O = L-methionine (S)-S-oxide + [thioredoxin]-dithiol</text>
        <dbReference type="Rhea" id="RHEA:19993"/>
        <dbReference type="Rhea" id="RHEA-COMP:10698"/>
        <dbReference type="Rhea" id="RHEA-COMP:10700"/>
        <dbReference type="ChEBI" id="CHEBI:15377"/>
        <dbReference type="ChEBI" id="CHEBI:29950"/>
        <dbReference type="ChEBI" id="CHEBI:50058"/>
        <dbReference type="ChEBI" id="CHEBI:57844"/>
        <dbReference type="ChEBI" id="CHEBI:58772"/>
        <dbReference type="EC" id="1.8.4.11"/>
    </reaction>
</comment>
<keyword evidence="9" id="KW-1185">Reference proteome</keyword>
<evidence type="ECO:0000259" key="7">
    <source>
        <dbReference type="Pfam" id="PF01625"/>
    </source>
</evidence>
<dbReference type="KEGG" id="vab:WPS_08580"/>
<keyword evidence="6" id="KW-0732">Signal</keyword>
<dbReference type="Pfam" id="PF01625">
    <property type="entry name" value="PMSR"/>
    <property type="match status" value="1"/>
</dbReference>
<dbReference type="EMBL" id="AP025523">
    <property type="protein sequence ID" value="BDE05582.1"/>
    <property type="molecule type" value="Genomic_DNA"/>
</dbReference>
<comment type="function">
    <text evidence="5">Has an important function as a repair enzyme for proteins that have been inactivated by oxidation. Catalyzes the reversible oxidation-reduction of methionine sulfoxide in proteins to methionine.</text>
</comment>
<evidence type="ECO:0000313" key="9">
    <source>
        <dbReference type="Proteomes" id="UP001317532"/>
    </source>
</evidence>
<dbReference type="AlphaFoldDB" id="A0AAN1XU21"/>